<dbReference type="EC" id="3.5.1.108" evidence="15"/>
<evidence type="ECO:0000256" key="12">
    <source>
        <dbReference type="ARBA" id="ARBA00023239"/>
    </source>
</evidence>
<keyword evidence="12 16" id="KW-0456">Lyase</keyword>
<evidence type="ECO:0000256" key="13">
    <source>
        <dbReference type="ARBA" id="ARBA00024535"/>
    </source>
</evidence>
<evidence type="ECO:0000256" key="16">
    <source>
        <dbReference type="HAMAP-Rule" id="MF_00406"/>
    </source>
</evidence>
<dbReference type="SUPFAM" id="SSF54637">
    <property type="entry name" value="Thioesterase/thiol ester dehydrase-isomerase"/>
    <property type="match status" value="1"/>
</dbReference>
<feature type="active site" description="Proton donor" evidence="15">
    <location>
        <position position="264"/>
    </location>
</feature>
<evidence type="ECO:0000256" key="15">
    <source>
        <dbReference type="HAMAP-Rule" id="MF_00388"/>
    </source>
</evidence>
<dbReference type="NCBIfam" id="NF009667">
    <property type="entry name" value="PRK13188.1"/>
    <property type="match status" value="1"/>
</dbReference>
<keyword evidence="10 15" id="KW-0862">Zinc</keyword>
<dbReference type="STRING" id="1123071.SAMN02745181_3572"/>
<accession>A0A1M6R8A2</accession>
<dbReference type="NCBIfam" id="TIGR00325">
    <property type="entry name" value="lpxC"/>
    <property type="match status" value="1"/>
</dbReference>
<dbReference type="AlphaFoldDB" id="A0A1M6R8A2"/>
<evidence type="ECO:0000256" key="3">
    <source>
        <dbReference type="ARBA" id="ARBA00004496"/>
    </source>
</evidence>
<dbReference type="PANTHER" id="PTHR33694">
    <property type="entry name" value="UDP-3-O-ACYL-N-ACETYLGLUCOSAMINE DEACETYLASE 1, MITOCHONDRIAL-RELATED"/>
    <property type="match status" value="1"/>
</dbReference>
<keyword evidence="7 15" id="KW-0441">Lipid A biosynthesis</keyword>
<comment type="function">
    <text evidence="14 16">Involved in unsaturated fatty acids biosynthesis. Catalyzes the dehydration of short chain beta-hydroxyacyl-ACPs and long chain saturated and unsaturated beta-hydroxyacyl-ACPs.</text>
</comment>
<dbReference type="PANTHER" id="PTHR33694:SF1">
    <property type="entry name" value="UDP-3-O-ACYL-N-ACETYLGLUCOSAMINE DEACETYLASE 1, MITOCHONDRIAL-RELATED"/>
    <property type="match status" value="1"/>
</dbReference>
<organism evidence="17 18">
    <name type="scientific">Rubritalea squalenifaciens DSM 18772</name>
    <dbReference type="NCBI Taxonomy" id="1123071"/>
    <lineage>
        <taxon>Bacteria</taxon>
        <taxon>Pseudomonadati</taxon>
        <taxon>Verrucomicrobiota</taxon>
        <taxon>Verrucomicrobiia</taxon>
        <taxon>Verrucomicrobiales</taxon>
        <taxon>Rubritaleaceae</taxon>
        <taxon>Rubritalea</taxon>
    </lineage>
</organism>
<dbReference type="InterPro" id="IPR029069">
    <property type="entry name" value="HotDog_dom_sf"/>
</dbReference>
<keyword evidence="11 15" id="KW-0443">Lipid metabolism</keyword>
<comment type="cofactor">
    <cofactor evidence="1 15">
        <name>Zn(2+)</name>
        <dbReference type="ChEBI" id="CHEBI:29105"/>
    </cofactor>
</comment>
<dbReference type="GO" id="GO:0006633">
    <property type="term" value="P:fatty acid biosynthetic process"/>
    <property type="evidence" value="ECO:0007669"/>
    <property type="project" value="UniProtKB-UniRule"/>
</dbReference>
<dbReference type="OrthoDB" id="9772788at2"/>
<sequence>MPTDMQHTLAKPATLEGSSLHTGEKVTLTIKPAPVDSGFQFRRIDLPDQPFIDADVDKVQTVERATTLAEGSVKVHTVEHVLSALTGMGVDNALIEMDANEPPIGDGSSAPYVELIKQAGLEQQDAPRKVWEIREPIHLETGNGSTLTVVPDKEFRVSVTNVGPDGRFTQFFSTVVTPETYEKEIAPARTFVYYEDVKPLLDKGLIKGGSIENAVVIRGEEIMSKEPMRFNNEFARHKALDVIGDLMLSGKRITGHVICIKPGHGPNTKMASTLKREYTRMRSMVPPLAIPKGEAVLDINDILKILPHRYPFLLVDRIVDFEGDNKCTGVKNVTMNEPFFPGHFPGHPIMPGVLQVEAMAQVASVLMLRLPENQGKIGYFMSADNVKWRRPVLPGDTLFIEAEILKMRRSIGYATCRCIVNGDVVSSGDLKFSLIDN</sequence>
<evidence type="ECO:0000256" key="7">
    <source>
        <dbReference type="ARBA" id="ARBA00022556"/>
    </source>
</evidence>
<feature type="binding site" evidence="15">
    <location>
        <position position="237"/>
    </location>
    <ligand>
        <name>Zn(2+)</name>
        <dbReference type="ChEBI" id="CHEBI:29105"/>
    </ligand>
</feature>
<evidence type="ECO:0000256" key="14">
    <source>
        <dbReference type="ARBA" id="ARBA00025049"/>
    </source>
</evidence>
<dbReference type="GO" id="GO:0103117">
    <property type="term" value="F:UDP-3-O-acyl-N-acetylglucosamine deacetylase activity"/>
    <property type="evidence" value="ECO:0007669"/>
    <property type="project" value="UniProtKB-UniRule"/>
</dbReference>
<dbReference type="EMBL" id="FQYR01000007">
    <property type="protein sequence ID" value="SHK28656.1"/>
    <property type="molecule type" value="Genomic_DNA"/>
</dbReference>
<comment type="similarity">
    <text evidence="16">Belongs to the thioester dehydratase family. FabZ subfamily.</text>
</comment>
<dbReference type="InterPro" id="IPR011334">
    <property type="entry name" value="UDP-acyl_GlcNac_deAcase_C"/>
</dbReference>
<dbReference type="InterPro" id="IPR015870">
    <property type="entry name" value="UDP-acyl_N-AcGlcN_deAcase_N"/>
</dbReference>
<comment type="pathway">
    <text evidence="4 15">Glycolipid biosynthesis; lipid IV(A) biosynthesis; lipid IV(A) from (3R)-3-hydroxytetradecanoyl-[acyl-carrier-protein] and UDP-N-acetyl-alpha-D-glucosamine: step 2/6.</text>
</comment>
<comment type="catalytic activity">
    <reaction evidence="13 15">
        <text>a UDP-3-O-[(3R)-3-hydroxyacyl]-N-acetyl-alpha-D-glucosamine + H2O = a UDP-3-O-[(3R)-3-hydroxyacyl]-alpha-D-glucosamine + acetate</text>
        <dbReference type="Rhea" id="RHEA:67816"/>
        <dbReference type="ChEBI" id="CHEBI:15377"/>
        <dbReference type="ChEBI" id="CHEBI:30089"/>
        <dbReference type="ChEBI" id="CHEBI:137740"/>
        <dbReference type="ChEBI" id="CHEBI:173225"/>
        <dbReference type="EC" id="3.5.1.108"/>
    </reaction>
</comment>
<proteinExistence type="inferred from homology"/>
<dbReference type="InterPro" id="IPR004463">
    <property type="entry name" value="UDP-acyl_GlcNac_deAcase"/>
</dbReference>
<dbReference type="InterPro" id="IPR020568">
    <property type="entry name" value="Ribosomal_Su5_D2-typ_SF"/>
</dbReference>
<dbReference type="FunCoup" id="A0A1M6R8A2">
    <property type="interactions" value="374"/>
</dbReference>
<feature type="binding site" evidence="15">
    <location>
        <position position="80"/>
    </location>
    <ligand>
        <name>Zn(2+)</name>
        <dbReference type="ChEBI" id="CHEBI:29105"/>
    </ligand>
</feature>
<keyword evidence="9 15" id="KW-0378">Hydrolase</keyword>
<dbReference type="InterPro" id="IPR010084">
    <property type="entry name" value="FabZ"/>
</dbReference>
<dbReference type="SUPFAM" id="SSF54211">
    <property type="entry name" value="Ribosomal protein S5 domain 2-like"/>
    <property type="match status" value="2"/>
</dbReference>
<keyword evidence="6 15" id="KW-0444">Lipid biosynthesis</keyword>
<dbReference type="CDD" id="cd01288">
    <property type="entry name" value="FabZ"/>
    <property type="match status" value="1"/>
</dbReference>
<dbReference type="Gene3D" id="3.30.230.20">
    <property type="entry name" value="lpxc deacetylase, domain 1"/>
    <property type="match status" value="1"/>
</dbReference>
<dbReference type="HAMAP" id="MF_00388">
    <property type="entry name" value="LpxC"/>
    <property type="match status" value="1"/>
</dbReference>
<dbReference type="GO" id="GO:0016020">
    <property type="term" value="C:membrane"/>
    <property type="evidence" value="ECO:0007669"/>
    <property type="project" value="GOC"/>
</dbReference>
<comment type="catalytic activity">
    <reaction evidence="16">
        <text>a (3R)-hydroxyacyl-[ACP] = a (2E)-enoyl-[ACP] + H2O</text>
        <dbReference type="Rhea" id="RHEA:13097"/>
        <dbReference type="Rhea" id="RHEA-COMP:9925"/>
        <dbReference type="Rhea" id="RHEA-COMP:9945"/>
        <dbReference type="ChEBI" id="CHEBI:15377"/>
        <dbReference type="ChEBI" id="CHEBI:78784"/>
        <dbReference type="ChEBI" id="CHEBI:78827"/>
        <dbReference type="EC" id="4.2.1.59"/>
    </reaction>
</comment>
<comment type="function">
    <text evidence="2 15">Catalyzes the hydrolysis of UDP-3-O-myristoyl-N-acetylglucosamine to form UDP-3-O-myristoylglucosamine and acetate, the committed step in lipid A biosynthesis.</text>
</comment>
<evidence type="ECO:0000256" key="2">
    <source>
        <dbReference type="ARBA" id="ARBA00002923"/>
    </source>
</evidence>
<dbReference type="Pfam" id="PF07977">
    <property type="entry name" value="FabA"/>
    <property type="match status" value="1"/>
</dbReference>
<comment type="similarity">
    <text evidence="15">Belongs to the LpxC family.</text>
</comment>
<name>A0A1M6R8A2_9BACT</name>
<evidence type="ECO:0000256" key="4">
    <source>
        <dbReference type="ARBA" id="ARBA00005002"/>
    </source>
</evidence>
<dbReference type="GO" id="GO:0009245">
    <property type="term" value="P:lipid A biosynthetic process"/>
    <property type="evidence" value="ECO:0007669"/>
    <property type="project" value="UniProtKB-UniRule"/>
</dbReference>
<feature type="binding site" evidence="15">
    <location>
        <position position="241"/>
    </location>
    <ligand>
        <name>Zn(2+)</name>
        <dbReference type="ChEBI" id="CHEBI:29105"/>
    </ligand>
</feature>
<dbReference type="Proteomes" id="UP000184510">
    <property type="component" value="Unassembled WGS sequence"/>
</dbReference>
<dbReference type="UniPathway" id="UPA00359">
    <property type="reaction ID" value="UER00478"/>
</dbReference>
<dbReference type="GO" id="GO:0046872">
    <property type="term" value="F:metal ion binding"/>
    <property type="evidence" value="ECO:0007669"/>
    <property type="project" value="UniProtKB-KW"/>
</dbReference>
<gene>
    <name evidence="15" type="primary">lpxC</name>
    <name evidence="16" type="synonym">fabZ</name>
    <name evidence="17" type="ORF">SAMN02745181_3572</name>
</gene>
<evidence type="ECO:0000256" key="10">
    <source>
        <dbReference type="ARBA" id="ARBA00022833"/>
    </source>
</evidence>
<comment type="subcellular location">
    <subcellularLocation>
        <location evidence="3 16">Cytoplasm</location>
    </subcellularLocation>
</comment>
<evidence type="ECO:0000313" key="17">
    <source>
        <dbReference type="EMBL" id="SHK28656.1"/>
    </source>
</evidence>
<dbReference type="InParanoid" id="A0A1M6R8A2"/>
<evidence type="ECO:0000256" key="8">
    <source>
        <dbReference type="ARBA" id="ARBA00022723"/>
    </source>
</evidence>
<protein>
    <recommendedName>
        <fullName evidence="15 16">Multifunctional fusion protein</fullName>
    </recommendedName>
    <domain>
        <recommendedName>
            <fullName evidence="16">3-hydroxyacyl-[acyl-carrier-protein] dehydratase FabZ</fullName>
            <ecNumber evidence="16">4.2.1.59</ecNumber>
        </recommendedName>
        <alternativeName>
            <fullName evidence="16">(3R)-hydroxymyristoyl-[acyl-carrier-protein] dehydratase</fullName>
        </alternativeName>
        <alternativeName>
            <fullName evidence="16">Beta-hydroxyacyl-ACP dehydratase</fullName>
            <shortName evidence="16">(3R)-hydroxymyristoyl-ACP dehydrase</shortName>
        </alternativeName>
    </domain>
    <domain>
        <recommendedName>
            <fullName evidence="15">UDP-3-O-acyl-N-acetylglucosamine deacetylase</fullName>
            <shortName evidence="15">UDP-3-O-acyl-GlcNAc deacetylase</shortName>
            <ecNumber evidence="15">3.5.1.108</ecNumber>
        </recommendedName>
        <alternativeName>
            <fullName evidence="15">UDP-3-O-[R-3-hydroxymyristoyl]-N-acetylglucosamine deacetylase</fullName>
        </alternativeName>
    </domain>
</protein>
<evidence type="ECO:0000313" key="18">
    <source>
        <dbReference type="Proteomes" id="UP000184510"/>
    </source>
</evidence>
<dbReference type="Pfam" id="PF03331">
    <property type="entry name" value="LpxC"/>
    <property type="match status" value="1"/>
</dbReference>
<dbReference type="GO" id="GO:0019171">
    <property type="term" value="F:(3R)-hydroxyacyl-[acyl-carrier-protein] dehydratase activity"/>
    <property type="evidence" value="ECO:0007669"/>
    <property type="project" value="UniProtKB-EC"/>
</dbReference>
<keyword evidence="18" id="KW-1185">Reference proteome</keyword>
<dbReference type="EC" id="4.2.1.59" evidence="16"/>
<feature type="active site" evidence="16">
    <location>
        <position position="343"/>
    </location>
</feature>
<keyword evidence="8 15" id="KW-0479">Metal-binding</keyword>
<evidence type="ECO:0000256" key="9">
    <source>
        <dbReference type="ARBA" id="ARBA00022801"/>
    </source>
</evidence>
<reference evidence="17 18" key="1">
    <citation type="submission" date="2016-11" db="EMBL/GenBank/DDBJ databases">
        <authorList>
            <person name="Jaros S."/>
            <person name="Januszkiewicz K."/>
            <person name="Wedrychowicz H."/>
        </authorList>
    </citation>
    <scope>NUCLEOTIDE SEQUENCE [LARGE SCALE GENOMIC DNA]</scope>
    <source>
        <strain evidence="17 18">DSM 18772</strain>
    </source>
</reference>
<dbReference type="InterPro" id="IPR013114">
    <property type="entry name" value="FabA_FabZ"/>
</dbReference>
<dbReference type="NCBIfam" id="NF000582">
    <property type="entry name" value="PRK00006.1"/>
    <property type="match status" value="1"/>
</dbReference>
<evidence type="ECO:0000256" key="6">
    <source>
        <dbReference type="ARBA" id="ARBA00022516"/>
    </source>
</evidence>
<dbReference type="NCBIfam" id="TIGR01750">
    <property type="entry name" value="fabZ"/>
    <property type="match status" value="1"/>
</dbReference>
<dbReference type="HAMAP" id="MF_00406">
    <property type="entry name" value="FabZ"/>
    <property type="match status" value="1"/>
</dbReference>
<dbReference type="GO" id="GO:0005737">
    <property type="term" value="C:cytoplasm"/>
    <property type="evidence" value="ECO:0007669"/>
    <property type="project" value="UniProtKB-SubCell"/>
</dbReference>
<evidence type="ECO:0000256" key="1">
    <source>
        <dbReference type="ARBA" id="ARBA00001947"/>
    </source>
</evidence>
<dbReference type="FunFam" id="3.10.129.10:FF:000001">
    <property type="entry name" value="3-hydroxyacyl-[acyl-carrier-protein] dehydratase FabZ"/>
    <property type="match status" value="1"/>
</dbReference>
<evidence type="ECO:0000256" key="11">
    <source>
        <dbReference type="ARBA" id="ARBA00023098"/>
    </source>
</evidence>
<dbReference type="Gene3D" id="3.10.129.10">
    <property type="entry name" value="Hotdog Thioesterase"/>
    <property type="match status" value="1"/>
</dbReference>
<dbReference type="Gene3D" id="3.30.1700.10">
    <property type="entry name" value="lpxc deacetylase, domain 2"/>
    <property type="match status" value="1"/>
</dbReference>
<keyword evidence="5 16" id="KW-0963">Cytoplasm</keyword>
<evidence type="ECO:0000256" key="5">
    <source>
        <dbReference type="ARBA" id="ARBA00022490"/>
    </source>
</evidence>